<evidence type="ECO:0000256" key="2">
    <source>
        <dbReference type="ARBA" id="ARBA00022692"/>
    </source>
</evidence>
<dbReference type="AlphaFoldDB" id="A0A2C5Y1Y6"/>
<evidence type="ECO:0000256" key="6">
    <source>
        <dbReference type="SAM" id="Phobius"/>
    </source>
</evidence>
<accession>A0A2C5Y1Y6</accession>
<dbReference type="GO" id="GO:0005619">
    <property type="term" value="C:ascospore wall"/>
    <property type="evidence" value="ECO:0007669"/>
    <property type="project" value="TreeGrafter"/>
</dbReference>
<reference evidence="7 8" key="1">
    <citation type="submission" date="2017-06" db="EMBL/GenBank/DDBJ databases">
        <title>Ant-infecting Ophiocordyceps genomes reveal a high diversity of potential behavioral manipulation genes and a possible major role for enterotoxins.</title>
        <authorList>
            <person name="De Bekker C."/>
            <person name="Evans H.C."/>
            <person name="Brachmann A."/>
            <person name="Hughes D.P."/>
        </authorList>
    </citation>
    <scope>NUCLEOTIDE SEQUENCE [LARGE SCALE GENOMIC DNA]</scope>
    <source>
        <strain evidence="7 8">Map64</strain>
    </source>
</reference>
<dbReference type="Proteomes" id="UP000226192">
    <property type="component" value="Unassembled WGS sequence"/>
</dbReference>
<dbReference type="OrthoDB" id="10012223at2759"/>
<keyword evidence="3 6" id="KW-1133">Transmembrane helix</keyword>
<evidence type="ECO:0000256" key="5">
    <source>
        <dbReference type="SAM" id="MobiDB-lite"/>
    </source>
</evidence>
<feature type="compositionally biased region" description="Low complexity" evidence="5">
    <location>
        <begin position="1"/>
        <end position="14"/>
    </location>
</feature>
<dbReference type="GO" id="GO:0005811">
    <property type="term" value="C:lipid droplet"/>
    <property type="evidence" value="ECO:0007669"/>
    <property type="project" value="TreeGrafter"/>
</dbReference>
<feature type="transmembrane region" description="Helical" evidence="6">
    <location>
        <begin position="73"/>
        <end position="94"/>
    </location>
</feature>
<dbReference type="EMBL" id="NJET01000124">
    <property type="protein sequence ID" value="PHH60891.1"/>
    <property type="molecule type" value="Genomic_DNA"/>
</dbReference>
<dbReference type="PANTHER" id="PTHR34292">
    <property type="entry name" value="OUTER SPORE WALL PROTEIN LDS1"/>
    <property type="match status" value="1"/>
</dbReference>
<evidence type="ECO:0008006" key="9">
    <source>
        <dbReference type="Google" id="ProtNLM"/>
    </source>
</evidence>
<proteinExistence type="predicted"/>
<feature type="transmembrane region" description="Helical" evidence="6">
    <location>
        <begin position="192"/>
        <end position="212"/>
    </location>
</feature>
<keyword evidence="8" id="KW-1185">Reference proteome</keyword>
<feature type="transmembrane region" description="Helical" evidence="6">
    <location>
        <begin position="100"/>
        <end position="120"/>
    </location>
</feature>
<sequence>MADPSSCTGQSSSSESKRRRVANSVGEKAQQVLKEDYAKARSVAFDALKSRAFLYPFKGILYFLTHRTLWRPFISRLGPFATLSASVIAGMFTLTYLPQLAVQVFVSGPFAVVSTVLLVLSESSAIINVIARTWLLQDAILDTFDGTLLSRNATVMLREGREIKSGRDSIQKLGKIIKSPFERFSPKALVRYLMYLPLNFVPLVGTVMFIYLQGRNRGRQVHGRYFQLKKWSTGQQKDWLNKHVGAYTAFGLVATLLEMVPLASIFFTYTNAVGAALWAADIETFNTSMTDGTAPGLRETAKDSE</sequence>
<keyword evidence="2 6" id="KW-0812">Transmembrane</keyword>
<evidence type="ECO:0000256" key="3">
    <source>
        <dbReference type="ARBA" id="ARBA00022989"/>
    </source>
</evidence>
<dbReference type="GO" id="GO:0005628">
    <property type="term" value="C:prospore membrane"/>
    <property type="evidence" value="ECO:0007669"/>
    <property type="project" value="TreeGrafter"/>
</dbReference>
<dbReference type="InterPro" id="IPR059112">
    <property type="entry name" value="CysZ/EI24"/>
</dbReference>
<keyword evidence="4 6" id="KW-0472">Membrane</keyword>
<evidence type="ECO:0000313" key="7">
    <source>
        <dbReference type="EMBL" id="PHH60891.1"/>
    </source>
</evidence>
<feature type="transmembrane region" description="Helical" evidence="6">
    <location>
        <begin position="246"/>
        <end position="269"/>
    </location>
</feature>
<name>A0A2C5Y1Y6_9HYPO</name>
<dbReference type="STRING" id="1399860.A0A2C5Y1Y6"/>
<comment type="caution">
    <text evidence="7">The sequence shown here is derived from an EMBL/GenBank/DDBJ whole genome shotgun (WGS) entry which is preliminary data.</text>
</comment>
<evidence type="ECO:0000256" key="4">
    <source>
        <dbReference type="ARBA" id="ARBA00023136"/>
    </source>
</evidence>
<feature type="region of interest" description="Disordered" evidence="5">
    <location>
        <begin position="1"/>
        <end position="24"/>
    </location>
</feature>
<dbReference type="PANTHER" id="PTHR34292:SF2">
    <property type="entry name" value="OUTER SPORE WALL PROTEIN LDS1"/>
    <property type="match status" value="1"/>
</dbReference>
<evidence type="ECO:0000256" key="1">
    <source>
        <dbReference type="ARBA" id="ARBA00004141"/>
    </source>
</evidence>
<evidence type="ECO:0000313" key="8">
    <source>
        <dbReference type="Proteomes" id="UP000226192"/>
    </source>
</evidence>
<organism evidence="7 8">
    <name type="scientific">Ophiocordyceps australis</name>
    <dbReference type="NCBI Taxonomy" id="1399860"/>
    <lineage>
        <taxon>Eukaryota</taxon>
        <taxon>Fungi</taxon>
        <taxon>Dikarya</taxon>
        <taxon>Ascomycota</taxon>
        <taxon>Pezizomycotina</taxon>
        <taxon>Sordariomycetes</taxon>
        <taxon>Hypocreomycetidae</taxon>
        <taxon>Hypocreales</taxon>
        <taxon>Ophiocordycipitaceae</taxon>
        <taxon>Ophiocordyceps</taxon>
    </lineage>
</organism>
<dbReference type="InterPro" id="IPR052786">
    <property type="entry name" value="Spore_wall_assembly"/>
</dbReference>
<dbReference type="Pfam" id="PF07264">
    <property type="entry name" value="EI24"/>
    <property type="match status" value="1"/>
</dbReference>
<protein>
    <recommendedName>
        <fullName evidence="9">Outer spore wall protein RRT8</fullName>
    </recommendedName>
</protein>
<comment type="subcellular location">
    <subcellularLocation>
        <location evidence="1">Membrane</location>
        <topology evidence="1">Multi-pass membrane protein</topology>
    </subcellularLocation>
</comment>
<gene>
    <name evidence="7" type="ORF">CDD81_1052</name>
</gene>